<name>A0A6V7PZU5_ANACO</name>
<feature type="compositionally biased region" description="Gly residues" evidence="2">
    <location>
        <begin position="86"/>
        <end position="101"/>
    </location>
</feature>
<accession>A0A6V7PZU5</accession>
<evidence type="ECO:0000256" key="1">
    <source>
        <dbReference type="ARBA" id="ARBA00034773"/>
    </source>
</evidence>
<dbReference type="PANTHER" id="PTHR46525">
    <property type="entry name" value="EMB|CAB72159.1"/>
    <property type="match status" value="1"/>
</dbReference>
<evidence type="ECO:0008006" key="4">
    <source>
        <dbReference type="Google" id="ProtNLM"/>
    </source>
</evidence>
<proteinExistence type="inferred from homology"/>
<feature type="region of interest" description="Disordered" evidence="2">
    <location>
        <begin position="1"/>
        <end position="102"/>
    </location>
</feature>
<feature type="compositionally biased region" description="Gly residues" evidence="2">
    <location>
        <begin position="64"/>
        <end position="76"/>
    </location>
</feature>
<feature type="compositionally biased region" description="Gly residues" evidence="2">
    <location>
        <begin position="41"/>
        <end position="50"/>
    </location>
</feature>
<dbReference type="PANTHER" id="PTHR46525:SF2">
    <property type="entry name" value="EMB|CAB72159.1"/>
    <property type="match status" value="1"/>
</dbReference>
<comment type="similarity">
    <text evidence="1">Belongs to the senescence regulator S40 family.</text>
</comment>
<evidence type="ECO:0000256" key="2">
    <source>
        <dbReference type="SAM" id="MobiDB-lite"/>
    </source>
</evidence>
<gene>
    <name evidence="3" type="ORF">CB5_LOCUS19398</name>
</gene>
<protein>
    <recommendedName>
        <fullName evidence="4">Senescence regulator</fullName>
    </recommendedName>
</protein>
<dbReference type="AlphaFoldDB" id="A0A6V7PZU5"/>
<reference evidence="3" key="1">
    <citation type="submission" date="2020-07" db="EMBL/GenBank/DDBJ databases">
        <authorList>
            <person name="Lin J."/>
        </authorList>
    </citation>
    <scope>NUCLEOTIDE SEQUENCE</scope>
</reference>
<dbReference type="InterPro" id="IPR007608">
    <property type="entry name" value="Senescence_reg_S40"/>
</dbReference>
<evidence type="ECO:0000313" key="3">
    <source>
        <dbReference type="EMBL" id="CAD1836187.1"/>
    </source>
</evidence>
<sequence length="147" mass="14821">MAQGNNHSATRRPHRFLTARPDSAGGPTEPDSAEFDEFDVWGGGGGGRGSGAVASPPSDPHTAVGGGGGGGGAEGTDGGDEAGRGWVVGGAGESPVTGGGFVPPHELLRRRCRAASFSVQEGLGRTLKGRDLSRVRNAVWAKIGFED</sequence>
<dbReference type="Pfam" id="PF04520">
    <property type="entry name" value="Senescence_reg"/>
    <property type="match status" value="1"/>
</dbReference>
<organism evidence="3">
    <name type="scientific">Ananas comosus var. bracteatus</name>
    <name type="common">red pineapple</name>
    <dbReference type="NCBI Taxonomy" id="296719"/>
    <lineage>
        <taxon>Eukaryota</taxon>
        <taxon>Viridiplantae</taxon>
        <taxon>Streptophyta</taxon>
        <taxon>Embryophyta</taxon>
        <taxon>Tracheophyta</taxon>
        <taxon>Spermatophyta</taxon>
        <taxon>Magnoliopsida</taxon>
        <taxon>Liliopsida</taxon>
        <taxon>Poales</taxon>
        <taxon>Bromeliaceae</taxon>
        <taxon>Bromelioideae</taxon>
        <taxon>Ananas</taxon>
    </lineage>
</organism>
<dbReference type="EMBL" id="LR862153">
    <property type="protein sequence ID" value="CAD1836187.1"/>
    <property type="molecule type" value="Genomic_DNA"/>
</dbReference>
<dbReference type="GO" id="GO:0010150">
    <property type="term" value="P:leaf senescence"/>
    <property type="evidence" value="ECO:0007669"/>
    <property type="project" value="UniProtKB-ARBA"/>
</dbReference>